<keyword evidence="2" id="KW-1185">Reference proteome</keyword>
<dbReference type="AlphaFoldDB" id="A0A7N0RHV6"/>
<organism evidence="1 2">
    <name type="scientific">Kalanchoe fedtschenkoi</name>
    <name type="common">Lavender scallops</name>
    <name type="synonym">South American air plant</name>
    <dbReference type="NCBI Taxonomy" id="63787"/>
    <lineage>
        <taxon>Eukaryota</taxon>
        <taxon>Viridiplantae</taxon>
        <taxon>Streptophyta</taxon>
        <taxon>Embryophyta</taxon>
        <taxon>Tracheophyta</taxon>
        <taxon>Spermatophyta</taxon>
        <taxon>Magnoliopsida</taxon>
        <taxon>eudicotyledons</taxon>
        <taxon>Gunneridae</taxon>
        <taxon>Pentapetalae</taxon>
        <taxon>Saxifragales</taxon>
        <taxon>Crassulaceae</taxon>
        <taxon>Kalanchoe</taxon>
    </lineage>
</organism>
<dbReference type="EnsemblPlants" id="Kaladp0011s0687.1.v1.1">
    <property type="protein sequence ID" value="Kaladp0011s0687.1.v1.1"/>
    <property type="gene ID" value="Kaladp0011s0687.v1.1"/>
</dbReference>
<sequence length="63" mass="7268">MLRGDLVICILRFRTSTVCRFYASGCRLRLPHSQRFSVAFAVRYVKPVAVIQEPLHPCLTNLF</sequence>
<name>A0A7N0RHV6_KALFE</name>
<evidence type="ECO:0000313" key="2">
    <source>
        <dbReference type="Proteomes" id="UP000594263"/>
    </source>
</evidence>
<proteinExistence type="predicted"/>
<dbReference type="Gramene" id="Kaladp0011s0687.1.v1.1">
    <property type="protein sequence ID" value="Kaladp0011s0687.1.v1.1"/>
    <property type="gene ID" value="Kaladp0011s0687.v1.1"/>
</dbReference>
<evidence type="ECO:0000313" key="1">
    <source>
        <dbReference type="EnsemblPlants" id="Kaladp0011s0687.1.v1.1"/>
    </source>
</evidence>
<accession>A0A7N0RHV6</accession>
<protein>
    <submittedName>
        <fullName evidence="1">Uncharacterized protein</fullName>
    </submittedName>
</protein>
<reference evidence="1" key="1">
    <citation type="submission" date="2021-01" db="UniProtKB">
        <authorList>
            <consortium name="EnsemblPlants"/>
        </authorList>
    </citation>
    <scope>IDENTIFICATION</scope>
</reference>
<dbReference type="Proteomes" id="UP000594263">
    <property type="component" value="Unplaced"/>
</dbReference>